<evidence type="ECO:0000313" key="4">
    <source>
        <dbReference type="EMBL" id="CAH0399521.1"/>
    </source>
</evidence>
<reference evidence="4" key="1">
    <citation type="submission" date="2021-12" db="EMBL/GenBank/DDBJ databases">
        <authorList>
            <person name="King R."/>
        </authorList>
    </citation>
    <scope>NUCLEOTIDE SEQUENCE</scope>
</reference>
<proteinExistence type="predicted"/>
<dbReference type="InterPro" id="IPR045245">
    <property type="entry name" value="Pfs2-like"/>
</dbReference>
<accession>A0ABN8AU44</accession>
<protein>
    <submittedName>
        <fullName evidence="4">Uncharacterized protein</fullName>
    </submittedName>
</protein>
<feature type="region of interest" description="Disordered" evidence="2">
    <location>
        <begin position="679"/>
        <end position="709"/>
    </location>
</feature>
<feature type="compositionally biased region" description="Basic and acidic residues" evidence="2">
    <location>
        <begin position="824"/>
        <end position="835"/>
    </location>
</feature>
<evidence type="ECO:0000256" key="2">
    <source>
        <dbReference type="SAM" id="MobiDB-lite"/>
    </source>
</evidence>
<name>A0ABN8AU44_CHISP</name>
<dbReference type="PANTHER" id="PTHR22836">
    <property type="entry name" value="WD40 REPEAT PROTEIN"/>
    <property type="match status" value="1"/>
</dbReference>
<feature type="compositionally biased region" description="Acidic residues" evidence="2">
    <location>
        <begin position="872"/>
        <end position="884"/>
    </location>
</feature>
<feature type="region of interest" description="Disordered" evidence="2">
    <location>
        <begin position="749"/>
        <end position="786"/>
    </location>
</feature>
<feature type="compositionally biased region" description="Low complexity" evidence="2">
    <location>
        <begin position="275"/>
        <end position="287"/>
    </location>
</feature>
<gene>
    <name evidence="4" type="ORF">CHILSU_LOCUS2671</name>
</gene>
<evidence type="ECO:0000256" key="3">
    <source>
        <dbReference type="SAM" id="SignalP"/>
    </source>
</evidence>
<feature type="compositionally biased region" description="Basic and acidic residues" evidence="2">
    <location>
        <begin position="842"/>
        <end position="871"/>
    </location>
</feature>
<evidence type="ECO:0000313" key="5">
    <source>
        <dbReference type="Proteomes" id="UP001153292"/>
    </source>
</evidence>
<feature type="chain" id="PRO_5047238635" evidence="3">
    <location>
        <begin position="25"/>
        <end position="946"/>
    </location>
</feature>
<dbReference type="PANTHER" id="PTHR22836:SF0">
    <property type="entry name" value="PRE-MRNA 3' END PROCESSING PROTEIN WDR33"/>
    <property type="match status" value="1"/>
</dbReference>
<organism evidence="4 5">
    <name type="scientific">Chilo suppressalis</name>
    <name type="common">Asiatic rice borer moth</name>
    <dbReference type="NCBI Taxonomy" id="168631"/>
    <lineage>
        <taxon>Eukaryota</taxon>
        <taxon>Metazoa</taxon>
        <taxon>Ecdysozoa</taxon>
        <taxon>Arthropoda</taxon>
        <taxon>Hexapoda</taxon>
        <taxon>Insecta</taxon>
        <taxon>Pterygota</taxon>
        <taxon>Neoptera</taxon>
        <taxon>Endopterygota</taxon>
        <taxon>Lepidoptera</taxon>
        <taxon>Glossata</taxon>
        <taxon>Ditrysia</taxon>
        <taxon>Pyraloidea</taxon>
        <taxon>Crambidae</taxon>
        <taxon>Crambinae</taxon>
        <taxon>Chilo</taxon>
    </lineage>
</organism>
<evidence type="ECO:0000256" key="1">
    <source>
        <dbReference type="SAM" id="Coils"/>
    </source>
</evidence>
<dbReference type="Proteomes" id="UP001153292">
    <property type="component" value="Chromosome 14"/>
</dbReference>
<dbReference type="EMBL" id="OU963907">
    <property type="protein sequence ID" value="CAH0399521.1"/>
    <property type="molecule type" value="Genomic_DNA"/>
</dbReference>
<keyword evidence="5" id="KW-1185">Reference proteome</keyword>
<feature type="region of interest" description="Disordered" evidence="2">
    <location>
        <begin position="824"/>
        <end position="910"/>
    </location>
</feature>
<feature type="signal peptide" evidence="3">
    <location>
        <begin position="1"/>
        <end position="24"/>
    </location>
</feature>
<feature type="region of interest" description="Disordered" evidence="2">
    <location>
        <begin position="242"/>
        <end position="316"/>
    </location>
</feature>
<sequence>MPPVNSNLLTLFALSIFAVILLVGRECRKQRIYDIRYFGVTAGYSEDSDYTSDLNYPVGQHANCSASQFRTAAHQMHTPQRSLEVSRENSYEREEYHLHGDTDPLYYNSQPRTNRIETWSQLHAQASVESAISWRTATDWQSGEEQRRPSLERQNTLYDDGMNYSYDVYSTSTHIRDHSHISQQPSYEEYFDSSSYPYQTSYLGDDSRQWDSGGHTQFFYDDNYGLTPTEYENVVNKRRSSVVQLPQIPPKQLPPSSRYSDYNEMAPYRPRPRRTTASLPATPSSTPKRGRALPVPPGSETGSLRSGRGRRLPRPPAVAVAPAPAAILPAPHTMPPTPAHTHVPYIPEPERIADENFGYGSYGYQTEYQTSTDQYQDPNYNTSYDEDGMQPFFDETPHATPPAAAQKSSWIDSETPQFTYPVTTVDDTLVSKSVPSTITSYLPQPPVSHQQDSYQDSYQQYDVQYDEQNQYQYDQQDQQYDMQQNQYQQDPYHDKQEYLLQQHTYDQQYQVDQSQQQYQYEQQQLQQRQLQQQQQQLQQQQQQQQEQLKQQQFQQQQYQQQQQNLQQQKQPAQQLQASVLTGAATLGSLMAGGAKKLGSFFGAAAAAVAPPPVSQPTASIAVTTAPTTHFGPVIAPVTPFSSTSTTTINASVPEVSPSVPVSTVTTSAPVALPRTPSLRRQESIQRPTVRRTRTLPDAPDDLPPSGYDESAYEEEYHKTEYDQSISHDRTSLDRYRDDDYVHDTIHEDVTEERRMSEEPSGMQKIASPTRNGLQKRKPSVDSYHSQAPSIIDRRISQSSFHHEEKLSVPITQEDSITDKSKVKFQDDRTTYHEVPDQTNGFHESEHYDEHADEYRDEREPFHEQETFHEEDEKFDDQEQFNEADDQYHDEDNVFHDEQRAEEDRIEFQPEQPKLTPKQWWHRAYNKVVMQLNVSNFIHFNGKKIKL</sequence>
<keyword evidence="1" id="KW-0175">Coiled coil</keyword>
<feature type="compositionally biased region" description="Basic and acidic residues" evidence="2">
    <location>
        <begin position="885"/>
        <end position="907"/>
    </location>
</feature>
<feature type="coiled-coil region" evidence="1">
    <location>
        <begin position="520"/>
        <end position="568"/>
    </location>
</feature>
<keyword evidence="3" id="KW-0732">Signal</keyword>